<accession>A0AAW2K899</accession>
<dbReference type="GO" id="GO:0006952">
    <property type="term" value="P:defense response"/>
    <property type="evidence" value="ECO:0007669"/>
    <property type="project" value="UniProtKB-KW"/>
</dbReference>
<dbReference type="InterPro" id="IPR038005">
    <property type="entry name" value="RX-like_CC"/>
</dbReference>
<proteinExistence type="inferred from homology"/>
<evidence type="ECO:0000256" key="5">
    <source>
        <dbReference type="ARBA" id="ARBA00022821"/>
    </source>
</evidence>
<protein>
    <recommendedName>
        <fullName evidence="8">Disease resistance N-terminal domain-containing protein</fullName>
    </recommendedName>
</protein>
<feature type="region of interest" description="Disordered" evidence="7">
    <location>
        <begin position="168"/>
        <end position="248"/>
    </location>
</feature>
<dbReference type="Pfam" id="PF18052">
    <property type="entry name" value="Rx_N"/>
    <property type="match status" value="1"/>
</dbReference>
<reference evidence="9" key="2">
    <citation type="journal article" date="2024" name="Plant">
        <title>Genomic evolution and insights into agronomic trait innovations of Sesamum species.</title>
        <authorList>
            <person name="Miao H."/>
            <person name="Wang L."/>
            <person name="Qu L."/>
            <person name="Liu H."/>
            <person name="Sun Y."/>
            <person name="Le M."/>
            <person name="Wang Q."/>
            <person name="Wei S."/>
            <person name="Zheng Y."/>
            <person name="Lin W."/>
            <person name="Duan Y."/>
            <person name="Cao H."/>
            <person name="Xiong S."/>
            <person name="Wang X."/>
            <person name="Wei L."/>
            <person name="Li C."/>
            <person name="Ma Q."/>
            <person name="Ju M."/>
            <person name="Zhao R."/>
            <person name="Li G."/>
            <person name="Mu C."/>
            <person name="Tian Q."/>
            <person name="Mei H."/>
            <person name="Zhang T."/>
            <person name="Gao T."/>
            <person name="Zhang H."/>
        </authorList>
    </citation>
    <scope>NUCLEOTIDE SEQUENCE</scope>
    <source>
        <strain evidence="9">G02</strain>
    </source>
</reference>
<gene>
    <name evidence="9" type="ORF">Sradi_6169800</name>
</gene>
<dbReference type="PANTHER" id="PTHR19338">
    <property type="entry name" value="TRANSLOCASE OF INNER MITOCHONDRIAL MEMBRANE 13 HOMOLOG"/>
    <property type="match status" value="1"/>
</dbReference>
<evidence type="ECO:0000313" key="9">
    <source>
        <dbReference type="EMBL" id="KAL0303017.1"/>
    </source>
</evidence>
<feature type="region of interest" description="Disordered" evidence="7">
    <location>
        <begin position="1"/>
        <end position="21"/>
    </location>
</feature>
<keyword evidence="2" id="KW-0433">Leucine-rich repeat</keyword>
<evidence type="ECO:0000256" key="2">
    <source>
        <dbReference type="ARBA" id="ARBA00022614"/>
    </source>
</evidence>
<evidence type="ECO:0000256" key="3">
    <source>
        <dbReference type="ARBA" id="ARBA00022737"/>
    </source>
</evidence>
<evidence type="ECO:0000256" key="6">
    <source>
        <dbReference type="ARBA" id="ARBA00022840"/>
    </source>
</evidence>
<feature type="compositionally biased region" description="Basic and acidic residues" evidence="7">
    <location>
        <begin position="172"/>
        <end position="183"/>
    </location>
</feature>
<evidence type="ECO:0000256" key="1">
    <source>
        <dbReference type="ARBA" id="ARBA00008894"/>
    </source>
</evidence>
<feature type="domain" description="Disease resistance N-terminal" evidence="8">
    <location>
        <begin position="33"/>
        <end position="66"/>
    </location>
</feature>
<dbReference type="CDD" id="cd14798">
    <property type="entry name" value="RX-CC_like"/>
    <property type="match status" value="1"/>
</dbReference>
<dbReference type="InterPro" id="IPR041118">
    <property type="entry name" value="Rx_N"/>
</dbReference>
<evidence type="ECO:0000256" key="7">
    <source>
        <dbReference type="SAM" id="MobiDB-lite"/>
    </source>
</evidence>
<sequence length="248" mass="28810">MFIARKYRTKSPPKNFQQRKSKVRKSKHLLEIVYNNWISEIRELAQDAEDVIDSFVLKVETPRRSRGLLGRCACFPEHVYHLDQLGQEIENIRDRLQAIELSRKRYGIEDLGGGTTLLMPRRSEVVEKRQLSPWQRDKDVVGLEEDVEQILLSGLQRKRAQGAWFRILPNPESHKGTKVRNPESRLQSPDQATKALDREGTNHSNLTTKEGHQGLIGQRPLRQPHRLNKRGMPQRQRSGRKLFGDEGR</sequence>
<dbReference type="Gene3D" id="1.20.5.4130">
    <property type="match status" value="1"/>
</dbReference>
<reference evidence="9" key="1">
    <citation type="submission" date="2020-06" db="EMBL/GenBank/DDBJ databases">
        <authorList>
            <person name="Li T."/>
            <person name="Hu X."/>
            <person name="Zhang T."/>
            <person name="Song X."/>
            <person name="Zhang H."/>
            <person name="Dai N."/>
            <person name="Sheng W."/>
            <person name="Hou X."/>
            <person name="Wei L."/>
        </authorList>
    </citation>
    <scope>NUCLEOTIDE SEQUENCE</scope>
    <source>
        <strain evidence="9">G02</strain>
        <tissue evidence="9">Leaf</tissue>
    </source>
</reference>
<dbReference type="PANTHER" id="PTHR19338:SF73">
    <property type="entry name" value="DISEASE RESISTANCE PROTEIN RGA2-LIKE"/>
    <property type="match status" value="1"/>
</dbReference>
<dbReference type="EMBL" id="JACGWJ010000029">
    <property type="protein sequence ID" value="KAL0303017.1"/>
    <property type="molecule type" value="Genomic_DNA"/>
</dbReference>
<dbReference type="AlphaFoldDB" id="A0AAW2K899"/>
<evidence type="ECO:0000259" key="8">
    <source>
        <dbReference type="Pfam" id="PF18052"/>
    </source>
</evidence>
<keyword evidence="4" id="KW-0547">Nucleotide-binding</keyword>
<name>A0AAW2K899_SESRA</name>
<keyword evidence="3" id="KW-0677">Repeat</keyword>
<keyword evidence="6" id="KW-0067">ATP-binding</keyword>
<comment type="caution">
    <text evidence="9">The sequence shown here is derived from an EMBL/GenBank/DDBJ whole genome shotgun (WGS) entry which is preliminary data.</text>
</comment>
<comment type="similarity">
    <text evidence="1">Belongs to the disease resistance NB-LRR family.</text>
</comment>
<dbReference type="GO" id="GO:0005524">
    <property type="term" value="F:ATP binding"/>
    <property type="evidence" value="ECO:0007669"/>
    <property type="project" value="UniProtKB-KW"/>
</dbReference>
<keyword evidence="5" id="KW-0611">Plant defense</keyword>
<organism evidence="9">
    <name type="scientific">Sesamum radiatum</name>
    <name type="common">Black benniseed</name>
    <dbReference type="NCBI Taxonomy" id="300843"/>
    <lineage>
        <taxon>Eukaryota</taxon>
        <taxon>Viridiplantae</taxon>
        <taxon>Streptophyta</taxon>
        <taxon>Embryophyta</taxon>
        <taxon>Tracheophyta</taxon>
        <taxon>Spermatophyta</taxon>
        <taxon>Magnoliopsida</taxon>
        <taxon>eudicotyledons</taxon>
        <taxon>Gunneridae</taxon>
        <taxon>Pentapetalae</taxon>
        <taxon>asterids</taxon>
        <taxon>lamiids</taxon>
        <taxon>Lamiales</taxon>
        <taxon>Pedaliaceae</taxon>
        <taxon>Sesamum</taxon>
    </lineage>
</organism>
<evidence type="ECO:0000256" key="4">
    <source>
        <dbReference type="ARBA" id="ARBA00022741"/>
    </source>
</evidence>